<dbReference type="InterPro" id="IPR039424">
    <property type="entry name" value="SBP_5"/>
</dbReference>
<dbReference type="Gene3D" id="3.40.190.10">
    <property type="entry name" value="Periplasmic binding protein-like II"/>
    <property type="match status" value="1"/>
</dbReference>
<dbReference type="EMBL" id="AP022612">
    <property type="protein sequence ID" value="BBZ33693.1"/>
    <property type="molecule type" value="Genomic_DNA"/>
</dbReference>
<dbReference type="OrthoDB" id="9046151at2"/>
<gene>
    <name evidence="6" type="ORF">MCNF_22980</name>
</gene>
<comment type="similarity">
    <text evidence="2">Belongs to the bacterial solute-binding protein 5 family.</text>
</comment>
<dbReference type="InterPro" id="IPR023765">
    <property type="entry name" value="SBP_5_CS"/>
</dbReference>
<keyword evidence="4" id="KW-0732">Signal</keyword>
<evidence type="ECO:0000256" key="1">
    <source>
        <dbReference type="ARBA" id="ARBA00004193"/>
    </source>
</evidence>
<comment type="subcellular location">
    <subcellularLocation>
        <location evidence="1">Cell membrane</location>
        <topology evidence="1">Lipid-anchor</topology>
    </subcellularLocation>
</comment>
<dbReference type="GO" id="GO:0042597">
    <property type="term" value="C:periplasmic space"/>
    <property type="evidence" value="ECO:0007669"/>
    <property type="project" value="UniProtKB-ARBA"/>
</dbReference>
<dbReference type="GO" id="GO:1904680">
    <property type="term" value="F:peptide transmembrane transporter activity"/>
    <property type="evidence" value="ECO:0007669"/>
    <property type="project" value="TreeGrafter"/>
</dbReference>
<evidence type="ECO:0000313" key="7">
    <source>
        <dbReference type="Proteomes" id="UP000466931"/>
    </source>
</evidence>
<dbReference type="RefSeq" id="WP_085151049.1">
    <property type="nucleotide sequence ID" value="NZ_AP022612.1"/>
</dbReference>
<evidence type="ECO:0000256" key="3">
    <source>
        <dbReference type="ARBA" id="ARBA00022448"/>
    </source>
</evidence>
<dbReference type="Gene3D" id="3.90.76.10">
    <property type="entry name" value="Dipeptide-binding Protein, Domain 1"/>
    <property type="match status" value="1"/>
</dbReference>
<dbReference type="Gene3D" id="3.10.105.10">
    <property type="entry name" value="Dipeptide-binding Protein, Domain 3"/>
    <property type="match status" value="1"/>
</dbReference>
<dbReference type="SUPFAM" id="SSF53850">
    <property type="entry name" value="Periplasmic binding protein-like II"/>
    <property type="match status" value="1"/>
</dbReference>
<feature type="domain" description="Solute-binding protein family 5" evidence="5">
    <location>
        <begin position="94"/>
        <end position="432"/>
    </location>
</feature>
<proteinExistence type="inferred from homology"/>
<dbReference type="PANTHER" id="PTHR30290">
    <property type="entry name" value="PERIPLASMIC BINDING COMPONENT OF ABC TRANSPORTER"/>
    <property type="match status" value="1"/>
</dbReference>
<dbReference type="InterPro" id="IPR030678">
    <property type="entry name" value="Peptide/Ni-bd"/>
</dbReference>
<dbReference type="GO" id="GO:0043190">
    <property type="term" value="C:ATP-binding cassette (ABC) transporter complex"/>
    <property type="evidence" value="ECO:0007669"/>
    <property type="project" value="InterPro"/>
</dbReference>
<accession>A0A7I7XXL6</accession>
<dbReference type="PANTHER" id="PTHR30290:SF10">
    <property type="entry name" value="PERIPLASMIC OLIGOPEPTIDE-BINDING PROTEIN-RELATED"/>
    <property type="match status" value="1"/>
</dbReference>
<dbReference type="Pfam" id="PF00496">
    <property type="entry name" value="SBP_bac_5"/>
    <property type="match status" value="1"/>
</dbReference>
<protein>
    <submittedName>
        <fullName evidence="6">ABC transporter substrate-binding protein</fullName>
    </submittedName>
</protein>
<keyword evidence="7" id="KW-1185">Reference proteome</keyword>
<dbReference type="PROSITE" id="PS01040">
    <property type="entry name" value="SBP_BACTERIAL_5"/>
    <property type="match status" value="1"/>
</dbReference>
<dbReference type="InterPro" id="IPR000914">
    <property type="entry name" value="SBP_5_dom"/>
</dbReference>
<dbReference type="GO" id="GO:0015833">
    <property type="term" value="P:peptide transport"/>
    <property type="evidence" value="ECO:0007669"/>
    <property type="project" value="TreeGrafter"/>
</dbReference>
<dbReference type="PIRSF" id="PIRSF002741">
    <property type="entry name" value="MppA"/>
    <property type="match status" value="1"/>
</dbReference>
<dbReference type="CDD" id="cd08503">
    <property type="entry name" value="PBP2_NikA_DppA_OppA_like_17"/>
    <property type="match status" value="1"/>
</dbReference>
<name>A0A7I7XXL6_9MYCO</name>
<dbReference type="AlphaFoldDB" id="A0A7I7XXL6"/>
<organism evidence="6 7">
    <name type="scientific">Mycolicibacterium confluentis</name>
    <dbReference type="NCBI Taxonomy" id="28047"/>
    <lineage>
        <taxon>Bacteria</taxon>
        <taxon>Bacillati</taxon>
        <taxon>Actinomycetota</taxon>
        <taxon>Actinomycetes</taxon>
        <taxon>Mycobacteriales</taxon>
        <taxon>Mycobacteriaceae</taxon>
        <taxon>Mycolicibacterium</taxon>
    </lineage>
</organism>
<sequence>MKKIQPLVHKPWARSLIAAAAILVLVPACGTPAQDSGQQSTGTPKDGGTLTLAAIGGGQTETLDPTKWANTPDQTRLGALYDQLVELGQDGSPQMLLASEFTPNEDGTEWTMSVRENVKFHDGTPLTAADVLYSLRRVVDSGAAAAATLSVVDFDRTEKVDDHTIVFQLKKPAGDFPSFFVDPSTSIVKSGTENFEAPVGTGPFKFKSWTRGDRSVFVRNDDYWGTKAHLDELVVMPMSDETARVNAVLSGAVDVSVDVSPTSVAAFEQAGVSVAAKTGAAASNFYMRADSAPTNQPALREALSLAIDRQKCVDVALQGKGTVASDLFGVNFPSFPKDAETISYDPERAKSVLAKAGINNPSITLHLGPGGPGMVECAQVFQESAKAAGITIDFSTVPGQDVFNPDAGYLSWDFGMTAWLGASFEYLARMTMLNGAFFDEVGFANPEFDRAFFEAQALMDADARNAAYAELAKQIQQEHIYIVWGYGDFLTAHAGKVQGLDAYAGGKQVGFRMAGLNEVWLDQ</sequence>
<evidence type="ECO:0000256" key="4">
    <source>
        <dbReference type="ARBA" id="ARBA00022729"/>
    </source>
</evidence>
<evidence type="ECO:0000259" key="5">
    <source>
        <dbReference type="Pfam" id="PF00496"/>
    </source>
</evidence>
<keyword evidence="3" id="KW-0813">Transport</keyword>
<reference evidence="6" key="2">
    <citation type="submission" date="2020-02" db="EMBL/GenBank/DDBJ databases">
        <authorList>
            <person name="Matsumoto Y."/>
            <person name="Motooka D."/>
            <person name="Nakamura S."/>
        </authorList>
    </citation>
    <scope>NUCLEOTIDE SEQUENCE</scope>
    <source>
        <strain evidence="6">JCM 13671</strain>
    </source>
</reference>
<evidence type="ECO:0000256" key="2">
    <source>
        <dbReference type="ARBA" id="ARBA00005695"/>
    </source>
</evidence>
<reference evidence="6" key="1">
    <citation type="journal article" date="2019" name="Emerg. Microbes Infect.">
        <title>Comprehensive subspecies identification of 175 nontuberculous mycobacteria species based on 7547 genomic profiles.</title>
        <authorList>
            <person name="Matsumoto Y."/>
            <person name="Kinjo T."/>
            <person name="Motooka D."/>
            <person name="Nabeya D."/>
            <person name="Jung N."/>
            <person name="Uechi K."/>
            <person name="Horii T."/>
            <person name="Iida T."/>
            <person name="Fujita J."/>
            <person name="Nakamura S."/>
        </authorList>
    </citation>
    <scope>NUCLEOTIDE SEQUENCE [LARGE SCALE GENOMIC DNA]</scope>
    <source>
        <strain evidence="6">JCM 13671</strain>
    </source>
</reference>
<dbReference type="Proteomes" id="UP000466931">
    <property type="component" value="Chromosome"/>
</dbReference>
<evidence type="ECO:0000313" key="6">
    <source>
        <dbReference type="EMBL" id="BBZ33693.1"/>
    </source>
</evidence>